<proteinExistence type="predicted"/>
<reference evidence="1" key="1">
    <citation type="submission" date="2018-05" db="EMBL/GenBank/DDBJ databases">
        <authorList>
            <person name="Lanie J.A."/>
            <person name="Ng W.-L."/>
            <person name="Kazmierczak K.M."/>
            <person name="Andrzejewski T.M."/>
            <person name="Davidsen T.M."/>
            <person name="Wayne K.J."/>
            <person name="Tettelin H."/>
            <person name="Glass J.I."/>
            <person name="Rusch D."/>
            <person name="Podicherti R."/>
            <person name="Tsui H.-C.T."/>
            <person name="Winkler M.E."/>
        </authorList>
    </citation>
    <scope>NUCLEOTIDE SEQUENCE</scope>
</reference>
<dbReference type="AlphaFoldDB" id="A0A382QEW5"/>
<accession>A0A382QEW5</accession>
<sequence length="197" mass="22370">MSRLAPDRWRNPGQGSLIDSAGAAAYRAWAIALASTKNLHEENYNYTSDRQRLDVISEYLFVLVHCADRLCSQHFSPEKRYTFVQELSLGCARHLQRNASEILGLDNHRKLFIDLLNVRTTEYAQYSFDELEPRFGLLKSLGTNIQQVMGESQTNRWVIDQVITVDGPDAVRLFLDILKNLLGPQIKQALGDSVTES</sequence>
<evidence type="ECO:0000313" key="1">
    <source>
        <dbReference type="EMBL" id="SVC84099.1"/>
    </source>
</evidence>
<dbReference type="EMBL" id="UINC01114059">
    <property type="protein sequence ID" value="SVC84099.1"/>
    <property type="molecule type" value="Genomic_DNA"/>
</dbReference>
<gene>
    <name evidence="1" type="ORF">METZ01_LOCUS336953</name>
</gene>
<organism evidence="1">
    <name type="scientific">marine metagenome</name>
    <dbReference type="NCBI Taxonomy" id="408172"/>
    <lineage>
        <taxon>unclassified sequences</taxon>
        <taxon>metagenomes</taxon>
        <taxon>ecological metagenomes</taxon>
    </lineage>
</organism>
<name>A0A382QEW5_9ZZZZ</name>
<protein>
    <submittedName>
        <fullName evidence="1">Uncharacterized protein</fullName>
    </submittedName>
</protein>